<organism evidence="1">
    <name type="scientific">Pseudomonas phage Cygsa01</name>
    <dbReference type="NCBI Taxonomy" id="3138529"/>
    <lineage>
        <taxon>Viruses</taxon>
    </lineage>
</organism>
<protein>
    <submittedName>
        <fullName evidence="1">Uncharacterized protein</fullName>
    </submittedName>
</protein>
<proteinExistence type="predicted"/>
<accession>A0AAU6W3P7</accession>
<reference evidence="1" key="1">
    <citation type="journal article" date="2024" name="J. Gen. Virol.">
        <title>Novel phages of Pseudomonas syringae unveil numerous potential auxiliary metabolic genes.</title>
        <authorList>
            <person name="Feltin C."/>
            <person name="Garneau J.R."/>
            <person name="Morris C.E."/>
            <person name="Berard A."/>
            <person name="Torres-Barcelo C."/>
        </authorList>
    </citation>
    <scope>NUCLEOTIDE SEQUENCE</scope>
</reference>
<evidence type="ECO:0000313" key="1">
    <source>
        <dbReference type="EMBL" id="XAI71229.1"/>
    </source>
</evidence>
<name>A0AAU6W3P7_9VIRU</name>
<gene>
    <name evidence="1" type="ORF">Cygsa01_00183</name>
</gene>
<sequence length="87" mass="9726">MEQEIERLNAEIARLTAELDKAYDSDLSKAALAEQAVEIQSLRKLAFIGYRMAAELATAAGQFLTDEFRAPFLIVEQQLKEIPDEPA</sequence>
<dbReference type="EMBL" id="PP179332">
    <property type="protein sequence ID" value="XAI71229.1"/>
    <property type="molecule type" value="Genomic_DNA"/>
</dbReference>